<feature type="compositionally biased region" description="Basic and acidic residues" evidence="1">
    <location>
        <begin position="96"/>
        <end position="109"/>
    </location>
</feature>
<feature type="region of interest" description="Disordered" evidence="1">
    <location>
        <begin position="78"/>
        <end position="109"/>
    </location>
</feature>
<reference evidence="2" key="1">
    <citation type="journal article" date="2017" name="Appl. Environ. Microbiol.">
        <title>Molecular characterization of an Endozoicomonas-like organism causing infection in king scallop Pecten maximus L.</title>
        <authorList>
            <person name="Cano I."/>
            <person name="van Aerle R."/>
            <person name="Ross S."/>
            <person name="Verner-Jeffreys D.W."/>
            <person name="Paley R.K."/>
            <person name="Rimmer G."/>
            <person name="Ryder D."/>
            <person name="Hooper P."/>
            <person name="Stone D."/>
            <person name="Feist S.W."/>
        </authorList>
    </citation>
    <scope>NUCLEOTIDE SEQUENCE</scope>
</reference>
<evidence type="ECO:0000313" key="2">
    <source>
        <dbReference type="EMBL" id="PJE78542.1"/>
    </source>
</evidence>
<gene>
    <name evidence="2" type="ORF">CI610_02512</name>
</gene>
<evidence type="ECO:0000256" key="1">
    <source>
        <dbReference type="SAM" id="MobiDB-lite"/>
    </source>
</evidence>
<organism evidence="2">
    <name type="scientific">invertebrate metagenome</name>
    <dbReference type="NCBI Taxonomy" id="1711999"/>
    <lineage>
        <taxon>unclassified sequences</taxon>
        <taxon>metagenomes</taxon>
        <taxon>organismal metagenomes</taxon>
    </lineage>
</organism>
<protein>
    <submittedName>
        <fullName evidence="2">Uncharacterized protein</fullName>
    </submittedName>
</protein>
<comment type="caution">
    <text evidence="2">The sequence shown here is derived from an EMBL/GenBank/DDBJ whole genome shotgun (WGS) entry which is preliminary data.</text>
</comment>
<name>A0A2H9T5R3_9ZZZZ</name>
<accession>A0A2H9T5R3</accession>
<sequence>MQRGHGIGGLFRGLFKTIKPLLHSGMKSIAPIVKKGVRLVGKQAIDSGMKLTSDLLKGENIKTAARKRAIEARDQLKRKALQDLRPPGRRKRKRKESSNQHRAKDIFDA</sequence>
<proteinExistence type="predicted"/>
<dbReference type="AlphaFoldDB" id="A0A2H9T5R3"/>
<dbReference type="EMBL" id="NSIT01000161">
    <property type="protein sequence ID" value="PJE78542.1"/>
    <property type="molecule type" value="Genomic_DNA"/>
</dbReference>